<name>A0A9D1TEV0_9FIRM</name>
<evidence type="ECO:0000256" key="5">
    <source>
        <dbReference type="ARBA" id="ARBA00022692"/>
    </source>
</evidence>
<dbReference type="InterPro" id="IPR006042">
    <property type="entry name" value="Xan_ur_permease"/>
</dbReference>
<keyword evidence="3" id="KW-0813">Transport</keyword>
<comment type="caution">
    <text evidence="9">The sequence shown here is derived from an EMBL/GenBank/DDBJ whole genome shotgun (WGS) entry which is preliminary data.</text>
</comment>
<keyword evidence="5 8" id="KW-0812">Transmembrane</keyword>
<evidence type="ECO:0000256" key="3">
    <source>
        <dbReference type="ARBA" id="ARBA00022448"/>
    </source>
</evidence>
<feature type="transmembrane region" description="Helical" evidence="8">
    <location>
        <begin position="376"/>
        <end position="405"/>
    </location>
</feature>
<dbReference type="PANTHER" id="PTHR42810:SF4">
    <property type="entry name" value="URIC ACID TRANSPORTER UACT"/>
    <property type="match status" value="1"/>
</dbReference>
<feature type="transmembrane region" description="Helical" evidence="8">
    <location>
        <begin position="266"/>
        <end position="282"/>
    </location>
</feature>
<feature type="transmembrane region" description="Helical" evidence="8">
    <location>
        <begin position="417"/>
        <end position="434"/>
    </location>
</feature>
<protein>
    <submittedName>
        <fullName evidence="9">Xanthine permease</fullName>
    </submittedName>
</protein>
<feature type="transmembrane region" description="Helical" evidence="8">
    <location>
        <begin position="110"/>
        <end position="131"/>
    </location>
</feature>
<keyword evidence="7 8" id="KW-0472">Membrane</keyword>
<dbReference type="GO" id="GO:0042907">
    <property type="term" value="F:xanthine transmembrane transporter activity"/>
    <property type="evidence" value="ECO:0007669"/>
    <property type="project" value="TreeGrafter"/>
</dbReference>
<comment type="similarity">
    <text evidence="2">Belongs to the nucleobase:cation symporter-2 (NCS2) (TC 2.A.40) family.</text>
</comment>
<evidence type="ECO:0000256" key="7">
    <source>
        <dbReference type="ARBA" id="ARBA00023136"/>
    </source>
</evidence>
<feature type="transmembrane region" description="Helical" evidence="8">
    <location>
        <begin position="143"/>
        <end position="162"/>
    </location>
</feature>
<comment type="subcellular location">
    <subcellularLocation>
        <location evidence="1">Cell membrane</location>
        <topology evidence="1">Multi-pass membrane protein</topology>
    </subcellularLocation>
</comment>
<evidence type="ECO:0000313" key="10">
    <source>
        <dbReference type="Proteomes" id="UP000886884"/>
    </source>
</evidence>
<dbReference type="InterPro" id="IPR006043">
    <property type="entry name" value="NCS2"/>
</dbReference>
<keyword evidence="4" id="KW-1003">Cell membrane</keyword>
<dbReference type="PANTHER" id="PTHR42810">
    <property type="entry name" value="PURINE PERMEASE C1399.01C-RELATED"/>
    <property type="match status" value="1"/>
</dbReference>
<evidence type="ECO:0000256" key="6">
    <source>
        <dbReference type="ARBA" id="ARBA00022989"/>
    </source>
</evidence>
<feature type="transmembrane region" description="Helical" evidence="8">
    <location>
        <begin position="440"/>
        <end position="462"/>
    </location>
</feature>
<evidence type="ECO:0000256" key="4">
    <source>
        <dbReference type="ARBA" id="ARBA00022475"/>
    </source>
</evidence>
<sequence length="475" mass="49663">MDRKLDASVGYLPEERPPFGKLLLYALQQVIVMFPATVTVALITGFQVSTTIFASGLATLFFILITGRKIPLYYGSSFAYLTAISSMVAAEGTAEQIAQFEATGILPAALISQAQFGIVLSGLVSIAAGLLVRFCGRRAVEKILPASITGPVAMIIGLTLAGNALSDAAPAVGAVGATGSNWVWVVSLITLISTILFSRYLRGFLGQIPLLLGAAVGCIVAALLVLFSGGELNLFREMPAEALAASSWRLGDGSIFALPAFSFPKASWAAVVAIMPIAIATIPESTAHMYQLDIYVNDLARRKGGKPRNMIDLLGRNLIGDGLCDMVSGVIGGPAGTNYGENISTMAITKIFSVSVLAVAAIFAMIISMFTPLIRVIYGIPLAVIGGLEIYLFGAIAAQGMAIMIDKKVDMFSSKNIAVIASIMVIGIGGNYAFGGNVPFFGMNVPCIAGAAVFGIILNALLSIGEKKKAETEEK</sequence>
<accession>A0A9D1TEV0</accession>
<dbReference type="Pfam" id="PF00860">
    <property type="entry name" value="Xan_ur_permease"/>
    <property type="match status" value="1"/>
</dbReference>
<evidence type="ECO:0000256" key="8">
    <source>
        <dbReference type="SAM" id="Phobius"/>
    </source>
</evidence>
<feature type="transmembrane region" description="Helical" evidence="8">
    <location>
        <begin position="351"/>
        <end position="370"/>
    </location>
</feature>
<gene>
    <name evidence="9" type="ORF">IAA64_14910</name>
</gene>
<feature type="transmembrane region" description="Helical" evidence="8">
    <location>
        <begin position="182"/>
        <end position="201"/>
    </location>
</feature>
<evidence type="ECO:0000313" key="9">
    <source>
        <dbReference type="EMBL" id="HIV29247.1"/>
    </source>
</evidence>
<reference evidence="9" key="1">
    <citation type="submission" date="2020-10" db="EMBL/GenBank/DDBJ databases">
        <authorList>
            <person name="Gilroy R."/>
        </authorList>
    </citation>
    <scope>NUCLEOTIDE SEQUENCE</scope>
    <source>
        <strain evidence="9">CHK183-6373</strain>
    </source>
</reference>
<feature type="transmembrane region" description="Helical" evidence="8">
    <location>
        <begin position="72"/>
        <end position="90"/>
    </location>
</feature>
<feature type="transmembrane region" description="Helical" evidence="8">
    <location>
        <begin position="208"/>
        <end position="229"/>
    </location>
</feature>
<dbReference type="AlphaFoldDB" id="A0A9D1TEV0"/>
<evidence type="ECO:0000256" key="2">
    <source>
        <dbReference type="ARBA" id="ARBA00008821"/>
    </source>
</evidence>
<organism evidence="9 10">
    <name type="scientific">Candidatus Ornithocaccomicrobium faecavium</name>
    <dbReference type="NCBI Taxonomy" id="2840890"/>
    <lineage>
        <taxon>Bacteria</taxon>
        <taxon>Bacillati</taxon>
        <taxon>Bacillota</taxon>
        <taxon>Clostridia</taxon>
        <taxon>Candidatus Ornithocaccomicrobium</taxon>
    </lineage>
</organism>
<keyword evidence="6 8" id="KW-1133">Transmembrane helix</keyword>
<dbReference type="PROSITE" id="PS01116">
    <property type="entry name" value="XANTH_URACIL_PERMASE"/>
    <property type="match status" value="1"/>
</dbReference>
<evidence type="ECO:0000256" key="1">
    <source>
        <dbReference type="ARBA" id="ARBA00004651"/>
    </source>
</evidence>
<dbReference type="GO" id="GO:0005886">
    <property type="term" value="C:plasma membrane"/>
    <property type="evidence" value="ECO:0007669"/>
    <property type="project" value="UniProtKB-SubCell"/>
</dbReference>
<dbReference type="EMBL" id="DVOT01000262">
    <property type="protein sequence ID" value="HIV29247.1"/>
    <property type="molecule type" value="Genomic_DNA"/>
</dbReference>
<dbReference type="Proteomes" id="UP000886884">
    <property type="component" value="Unassembled WGS sequence"/>
</dbReference>
<feature type="transmembrane region" description="Helical" evidence="8">
    <location>
        <begin position="48"/>
        <end position="65"/>
    </location>
</feature>
<proteinExistence type="inferred from homology"/>
<reference evidence="9" key="2">
    <citation type="journal article" date="2021" name="PeerJ">
        <title>Extensive microbial diversity within the chicken gut microbiome revealed by metagenomics and culture.</title>
        <authorList>
            <person name="Gilroy R."/>
            <person name="Ravi A."/>
            <person name="Getino M."/>
            <person name="Pursley I."/>
            <person name="Horton D.L."/>
            <person name="Alikhan N.F."/>
            <person name="Baker D."/>
            <person name="Gharbi K."/>
            <person name="Hall N."/>
            <person name="Watson M."/>
            <person name="Adriaenssens E.M."/>
            <person name="Foster-Nyarko E."/>
            <person name="Jarju S."/>
            <person name="Secka A."/>
            <person name="Antonio M."/>
            <person name="Oren A."/>
            <person name="Chaudhuri R.R."/>
            <person name="La Ragione R."/>
            <person name="Hildebrand F."/>
            <person name="Pallen M.J."/>
        </authorList>
    </citation>
    <scope>NUCLEOTIDE SEQUENCE</scope>
    <source>
        <strain evidence="9">CHK183-6373</strain>
    </source>
</reference>